<feature type="transmembrane region" description="Helical" evidence="9">
    <location>
        <begin position="129"/>
        <end position="149"/>
    </location>
</feature>
<accession>A0A9W6ZKD0</accession>
<reference evidence="12" key="1">
    <citation type="journal article" date="2023" name="Commun. Biol.">
        <title>Genome analysis of Parmales, the sister group of diatoms, reveals the evolutionary specialization of diatoms from phago-mixotrophs to photoautotrophs.</title>
        <authorList>
            <person name="Ban H."/>
            <person name="Sato S."/>
            <person name="Yoshikawa S."/>
            <person name="Yamada K."/>
            <person name="Nakamura Y."/>
            <person name="Ichinomiya M."/>
            <person name="Sato N."/>
            <person name="Blanc-Mathieu R."/>
            <person name="Endo H."/>
            <person name="Kuwata A."/>
            <person name="Ogata H."/>
        </authorList>
    </citation>
    <scope>NUCLEOTIDE SEQUENCE [LARGE SCALE GENOMIC DNA]</scope>
    <source>
        <strain evidence="12">NIES 3701</strain>
    </source>
</reference>
<dbReference type="Gene3D" id="2.60.120.10">
    <property type="entry name" value="Jelly Rolls"/>
    <property type="match status" value="1"/>
</dbReference>
<dbReference type="Gene3D" id="1.10.287.70">
    <property type="match status" value="1"/>
</dbReference>
<keyword evidence="5" id="KW-0406">Ion transport</keyword>
<dbReference type="GO" id="GO:0003254">
    <property type="term" value="P:regulation of membrane depolarization"/>
    <property type="evidence" value="ECO:0007669"/>
    <property type="project" value="TreeGrafter"/>
</dbReference>
<evidence type="ECO:0000256" key="7">
    <source>
        <dbReference type="ARBA" id="ARBA00023303"/>
    </source>
</evidence>
<feature type="transmembrane region" description="Helical" evidence="9">
    <location>
        <begin position="288"/>
        <end position="307"/>
    </location>
</feature>
<dbReference type="PANTHER" id="PTHR45689">
    <property type="entry name" value="I[[H]] CHANNEL, ISOFORM E"/>
    <property type="match status" value="1"/>
</dbReference>
<evidence type="ECO:0000256" key="2">
    <source>
        <dbReference type="ARBA" id="ARBA00022448"/>
    </source>
</evidence>
<dbReference type="CDD" id="cd00038">
    <property type="entry name" value="CAP_ED"/>
    <property type="match status" value="1"/>
</dbReference>
<feature type="transmembrane region" description="Helical" evidence="9">
    <location>
        <begin position="102"/>
        <end position="123"/>
    </location>
</feature>
<dbReference type="SUPFAM" id="SSF51206">
    <property type="entry name" value="cAMP-binding domain-like"/>
    <property type="match status" value="1"/>
</dbReference>
<sequence length="586" mass="66531">MISNWSTRKPLSVETGPPQAPYQPKSSVTLMEAAKATSPQSERLNRFSTDSGSPPPPLSPTAVVVKRLWGGRETSKRLDEDSMNHSPYMLHPASDFRRRWNLLALAVILYTSIDLPMDIAFFPEIEVNAGFIVNCIFDAFFIVDIFINFRTGFEFHGRIVMDDKASFQHYLHNSFVYDCIASIPVDYFAFLTDESSTSISKAPKIIRILRMFRLIRLLRLPRLFRYTKGYASTFHTGYVRVVKLLFLLLLFAHWNACLLFLVASLQSFGDQTWVGLMDLEDEMVSTQYSWSLFMSLSHMLCIGYGVYPPETLPELWAIIFSMSLGASLFACIVGSLTAVLLSLDSSNATFTAYMNELEAYFNHRAIDSQIRLDCLEYLRLRFGNDEHQSLNGLKMYSEKSLLSALPDSLKRKLRFAEAGSLLSKNPIFNASFFPKNLQDNVASKLVPEWHTSEEIICREGDLPTGLWFVKSGSVQITCDGEKLGQCQPGSFFGEGLISNCLEPLTYTTGADNSTVLFKLSREDYLEVVKFHPDLLEILVLVCQQKMKKLNMEDWKKDRSDSAQLQKERVAQLKQLFDDNVNLTPKS</sequence>
<feature type="transmembrane region" description="Helical" evidence="9">
    <location>
        <begin position="244"/>
        <end position="268"/>
    </location>
</feature>
<comment type="caution">
    <text evidence="11">The sequence shown here is derived from an EMBL/GenBank/DDBJ whole genome shotgun (WGS) entry which is preliminary data.</text>
</comment>
<dbReference type="PANTHER" id="PTHR45689:SF5">
    <property type="entry name" value="I[[H]] CHANNEL, ISOFORM E"/>
    <property type="match status" value="1"/>
</dbReference>
<evidence type="ECO:0000256" key="4">
    <source>
        <dbReference type="ARBA" id="ARBA00022989"/>
    </source>
</evidence>
<feature type="compositionally biased region" description="Polar residues" evidence="8">
    <location>
        <begin position="37"/>
        <end position="52"/>
    </location>
</feature>
<keyword evidence="3 9" id="KW-0812">Transmembrane</keyword>
<evidence type="ECO:0000256" key="5">
    <source>
        <dbReference type="ARBA" id="ARBA00023065"/>
    </source>
</evidence>
<protein>
    <recommendedName>
        <fullName evidence="10">Cyclic nucleotide-binding domain-containing protein</fullName>
    </recommendedName>
</protein>
<proteinExistence type="predicted"/>
<keyword evidence="12" id="KW-1185">Reference proteome</keyword>
<keyword evidence="2" id="KW-0813">Transport</keyword>
<keyword evidence="7" id="KW-0407">Ion channel</keyword>
<keyword evidence="4 9" id="KW-1133">Transmembrane helix</keyword>
<dbReference type="InterPro" id="IPR000595">
    <property type="entry name" value="cNMP-bd_dom"/>
</dbReference>
<organism evidence="11 12">
    <name type="scientific">Triparma strigata</name>
    <dbReference type="NCBI Taxonomy" id="1606541"/>
    <lineage>
        <taxon>Eukaryota</taxon>
        <taxon>Sar</taxon>
        <taxon>Stramenopiles</taxon>
        <taxon>Ochrophyta</taxon>
        <taxon>Bolidophyceae</taxon>
        <taxon>Parmales</taxon>
        <taxon>Triparmaceae</taxon>
        <taxon>Triparma</taxon>
    </lineage>
</organism>
<dbReference type="GO" id="GO:0098855">
    <property type="term" value="C:HCN channel complex"/>
    <property type="evidence" value="ECO:0007669"/>
    <property type="project" value="TreeGrafter"/>
</dbReference>
<dbReference type="OrthoDB" id="421226at2759"/>
<evidence type="ECO:0000313" key="11">
    <source>
        <dbReference type="EMBL" id="GMH53651.1"/>
    </source>
</evidence>
<evidence type="ECO:0000259" key="10">
    <source>
        <dbReference type="PROSITE" id="PS50042"/>
    </source>
</evidence>
<keyword evidence="6 9" id="KW-0472">Membrane</keyword>
<dbReference type="GO" id="GO:0035725">
    <property type="term" value="P:sodium ion transmembrane transport"/>
    <property type="evidence" value="ECO:0007669"/>
    <property type="project" value="TreeGrafter"/>
</dbReference>
<dbReference type="InterPro" id="IPR014710">
    <property type="entry name" value="RmlC-like_jellyroll"/>
</dbReference>
<evidence type="ECO:0000256" key="1">
    <source>
        <dbReference type="ARBA" id="ARBA00004141"/>
    </source>
</evidence>
<dbReference type="InterPro" id="IPR003938">
    <property type="entry name" value="K_chnl_volt-dep_EAG/ELK/ERG"/>
</dbReference>
<evidence type="ECO:0000256" key="8">
    <source>
        <dbReference type="SAM" id="MobiDB-lite"/>
    </source>
</evidence>
<dbReference type="AlphaFoldDB" id="A0A9W6ZKD0"/>
<dbReference type="PROSITE" id="PS50042">
    <property type="entry name" value="CNMP_BINDING_3"/>
    <property type="match status" value="1"/>
</dbReference>
<dbReference type="Proteomes" id="UP001165085">
    <property type="component" value="Unassembled WGS sequence"/>
</dbReference>
<dbReference type="GO" id="GO:0005249">
    <property type="term" value="F:voltage-gated potassium channel activity"/>
    <property type="evidence" value="ECO:0007669"/>
    <property type="project" value="InterPro"/>
</dbReference>
<dbReference type="InterPro" id="IPR005821">
    <property type="entry name" value="Ion_trans_dom"/>
</dbReference>
<dbReference type="EMBL" id="BRXY01000021">
    <property type="protein sequence ID" value="GMH53651.1"/>
    <property type="molecule type" value="Genomic_DNA"/>
</dbReference>
<dbReference type="Gene3D" id="1.10.287.630">
    <property type="entry name" value="Helix hairpin bin"/>
    <property type="match status" value="1"/>
</dbReference>
<dbReference type="InterPro" id="IPR018490">
    <property type="entry name" value="cNMP-bd_dom_sf"/>
</dbReference>
<evidence type="ECO:0000313" key="12">
    <source>
        <dbReference type="Proteomes" id="UP001165085"/>
    </source>
</evidence>
<feature type="domain" description="Cyclic nucleotide-binding" evidence="10">
    <location>
        <begin position="440"/>
        <end position="528"/>
    </location>
</feature>
<evidence type="ECO:0000256" key="6">
    <source>
        <dbReference type="ARBA" id="ARBA00023136"/>
    </source>
</evidence>
<feature type="transmembrane region" description="Helical" evidence="9">
    <location>
        <begin position="319"/>
        <end position="343"/>
    </location>
</feature>
<name>A0A9W6ZKD0_9STRA</name>
<dbReference type="SMART" id="SM00100">
    <property type="entry name" value="cNMP"/>
    <property type="match status" value="1"/>
</dbReference>
<dbReference type="Pfam" id="PF00027">
    <property type="entry name" value="cNMP_binding"/>
    <property type="match status" value="1"/>
</dbReference>
<evidence type="ECO:0000256" key="9">
    <source>
        <dbReference type="SAM" id="Phobius"/>
    </source>
</evidence>
<dbReference type="SUPFAM" id="SSF81324">
    <property type="entry name" value="Voltage-gated potassium channels"/>
    <property type="match status" value="1"/>
</dbReference>
<evidence type="ECO:0000256" key="3">
    <source>
        <dbReference type="ARBA" id="ARBA00022692"/>
    </source>
</evidence>
<dbReference type="PRINTS" id="PR01463">
    <property type="entry name" value="EAGCHANLFMLY"/>
</dbReference>
<gene>
    <name evidence="11" type="ORF">TrST_g10166</name>
</gene>
<dbReference type="Pfam" id="PF00520">
    <property type="entry name" value="Ion_trans"/>
    <property type="match status" value="1"/>
</dbReference>
<comment type="subcellular location">
    <subcellularLocation>
        <location evidence="1">Membrane</location>
        <topology evidence="1">Multi-pass membrane protein</topology>
    </subcellularLocation>
</comment>
<feature type="region of interest" description="Disordered" evidence="8">
    <location>
        <begin position="1"/>
        <end position="60"/>
    </location>
</feature>
<dbReference type="InterPro" id="IPR051413">
    <property type="entry name" value="K/Na_HCN_channel"/>
</dbReference>